<dbReference type="Pfam" id="PF13649">
    <property type="entry name" value="Methyltransf_25"/>
    <property type="match status" value="1"/>
</dbReference>
<organism evidence="6 7">
    <name type="scientific">Apiospora arundinis</name>
    <dbReference type="NCBI Taxonomy" id="335852"/>
    <lineage>
        <taxon>Eukaryota</taxon>
        <taxon>Fungi</taxon>
        <taxon>Dikarya</taxon>
        <taxon>Ascomycota</taxon>
        <taxon>Pezizomycotina</taxon>
        <taxon>Sordariomycetes</taxon>
        <taxon>Xylariomycetidae</taxon>
        <taxon>Amphisphaeriales</taxon>
        <taxon>Apiosporaceae</taxon>
        <taxon>Apiospora</taxon>
    </lineage>
</organism>
<comment type="pathway">
    <text evidence="1">Secondary metabolite biosynthesis.</text>
</comment>
<dbReference type="Gene3D" id="3.40.50.150">
    <property type="entry name" value="Vaccinia Virus protein VP39"/>
    <property type="match status" value="1"/>
</dbReference>
<proteinExistence type="inferred from homology"/>
<keyword evidence="7" id="KW-1185">Reference proteome</keyword>
<evidence type="ECO:0000256" key="3">
    <source>
        <dbReference type="ARBA" id="ARBA00022691"/>
    </source>
</evidence>
<dbReference type="Proteomes" id="UP001390339">
    <property type="component" value="Unassembled WGS sequence"/>
</dbReference>
<evidence type="ECO:0000256" key="1">
    <source>
        <dbReference type="ARBA" id="ARBA00005179"/>
    </source>
</evidence>
<evidence type="ECO:0000313" key="6">
    <source>
        <dbReference type="EMBL" id="KAK8863025.1"/>
    </source>
</evidence>
<dbReference type="SUPFAM" id="SSF53335">
    <property type="entry name" value="S-adenosyl-L-methionine-dependent methyltransferases"/>
    <property type="match status" value="1"/>
</dbReference>
<dbReference type="GO" id="GO:0008168">
    <property type="term" value="F:methyltransferase activity"/>
    <property type="evidence" value="ECO:0007669"/>
    <property type="project" value="UniProtKB-KW"/>
</dbReference>
<feature type="domain" description="Methyltransferase" evidence="5">
    <location>
        <begin position="90"/>
        <end position="195"/>
    </location>
</feature>
<evidence type="ECO:0000256" key="4">
    <source>
        <dbReference type="ARBA" id="ARBA00038314"/>
    </source>
</evidence>
<keyword evidence="2" id="KW-0808">Transferase</keyword>
<dbReference type="PANTHER" id="PTHR35897:SF1">
    <property type="entry name" value="METHYLTRANSFERASE AUSD"/>
    <property type="match status" value="1"/>
</dbReference>
<gene>
    <name evidence="6" type="ORF">PGQ11_009260</name>
</gene>
<dbReference type="GO" id="GO:0032259">
    <property type="term" value="P:methylation"/>
    <property type="evidence" value="ECO:0007669"/>
    <property type="project" value="UniProtKB-KW"/>
</dbReference>
<evidence type="ECO:0000256" key="2">
    <source>
        <dbReference type="ARBA" id="ARBA00022679"/>
    </source>
</evidence>
<dbReference type="InterPro" id="IPR029063">
    <property type="entry name" value="SAM-dependent_MTases_sf"/>
</dbReference>
<accession>A0ABR2II17</accession>
<keyword evidence="3" id="KW-0949">S-adenosyl-L-methionine</keyword>
<dbReference type="CDD" id="cd02440">
    <property type="entry name" value="AdoMet_MTases"/>
    <property type="match status" value="1"/>
</dbReference>
<protein>
    <submittedName>
        <fullName evidence="6">Methyltransferase domain-containing protein</fullName>
    </submittedName>
</protein>
<dbReference type="EMBL" id="JAPCWZ010000005">
    <property type="protein sequence ID" value="KAK8863025.1"/>
    <property type="molecule type" value="Genomic_DNA"/>
</dbReference>
<keyword evidence="6" id="KW-0489">Methyltransferase</keyword>
<reference evidence="6 7" key="1">
    <citation type="journal article" date="2024" name="IMA Fungus">
        <title>Apiospora arundinis, a panoply of carbohydrate-active enzymes and secondary metabolites.</title>
        <authorList>
            <person name="Sorensen T."/>
            <person name="Petersen C."/>
            <person name="Muurmann A.T."/>
            <person name="Christiansen J.V."/>
            <person name="Brundto M.L."/>
            <person name="Overgaard C.K."/>
            <person name="Boysen A.T."/>
            <person name="Wollenberg R.D."/>
            <person name="Larsen T.O."/>
            <person name="Sorensen J.L."/>
            <person name="Nielsen K.L."/>
            <person name="Sondergaard T.E."/>
        </authorList>
    </citation>
    <scope>NUCLEOTIDE SEQUENCE [LARGE SCALE GENOMIC DNA]</scope>
    <source>
        <strain evidence="6 7">AAU 773</strain>
    </source>
</reference>
<evidence type="ECO:0000259" key="5">
    <source>
        <dbReference type="Pfam" id="PF13649"/>
    </source>
</evidence>
<name>A0ABR2II17_9PEZI</name>
<dbReference type="InterPro" id="IPR041698">
    <property type="entry name" value="Methyltransf_25"/>
</dbReference>
<comment type="caution">
    <text evidence="6">The sequence shown here is derived from an EMBL/GenBank/DDBJ whole genome shotgun (WGS) entry which is preliminary data.</text>
</comment>
<evidence type="ECO:0000313" key="7">
    <source>
        <dbReference type="Proteomes" id="UP001390339"/>
    </source>
</evidence>
<comment type="similarity">
    <text evidence="4">Belongs to the class I-like SAM-binding methyltransferase superfamily.</text>
</comment>
<dbReference type="InterPro" id="IPR051654">
    <property type="entry name" value="Meroterpenoid_MTases"/>
</dbReference>
<sequence>MEAFFDQSVPWYLVDVPPTNRVMRKLLVEYAGIDDPAVEKHITDIRSKAWRVAPFPCVGSFLFAELVLSNFPVYQEILSNLQSDEWTRYLEVGCGLGQDIRKLIHDGAPKTSVMGTDLLPGLLESGHYLFRDADALPLGKSLFAADFLDTSDANVLAAAGLDGTVDVIHATMFLHCFDRPTQLAACQRIVSLLKRDKPGVMIVGKQGGVANEALAREYPVKGPMGQAGGVVRTNFLHNVDSFKALWEEVGNVTGTRWSVKVEEEEVMDRGYLYFNEEEHRWLSFVIEKL</sequence>
<dbReference type="PANTHER" id="PTHR35897">
    <property type="entry name" value="METHYLTRANSFERASE AUSD"/>
    <property type="match status" value="1"/>
</dbReference>